<feature type="binding site" evidence="11">
    <location>
        <position position="265"/>
    </location>
    <ligand>
        <name>pyrroloquinoline quinone</name>
        <dbReference type="ChEBI" id="CHEBI:58442"/>
    </ligand>
</feature>
<evidence type="ECO:0000256" key="8">
    <source>
        <dbReference type="ARBA" id="ARBA00023004"/>
    </source>
</evidence>
<keyword evidence="4" id="KW-0732">Signal</keyword>
<accession>A0A3D9FE51</accession>
<feature type="binding site" evidence="11">
    <location>
        <begin position="420"/>
        <end position="421"/>
    </location>
    <ligand>
        <name>pyrroloquinoline quinone</name>
        <dbReference type="ChEBI" id="CHEBI:58442"/>
    </ligand>
</feature>
<name>A0A3D9FE51_9SPHN</name>
<evidence type="ECO:0000256" key="3">
    <source>
        <dbReference type="ARBA" id="ARBA00022723"/>
    </source>
</evidence>
<dbReference type="CDD" id="cd10279">
    <property type="entry name" value="PQQ_ADH_II"/>
    <property type="match status" value="1"/>
</dbReference>
<keyword evidence="8 12" id="KW-0408">Iron</keyword>
<feature type="binding site" evidence="12">
    <location>
        <position position="204"/>
    </location>
    <ligand>
        <name>Ca(2+)</name>
        <dbReference type="ChEBI" id="CHEBI:29108"/>
    </ligand>
</feature>
<organism evidence="15 16">
    <name type="scientific">Parasphingopyxis lamellibrachiae</name>
    <dbReference type="NCBI Taxonomy" id="680125"/>
    <lineage>
        <taxon>Bacteria</taxon>
        <taxon>Pseudomonadati</taxon>
        <taxon>Pseudomonadota</taxon>
        <taxon>Alphaproteobacteria</taxon>
        <taxon>Sphingomonadales</taxon>
        <taxon>Sphingomonadaceae</taxon>
        <taxon>Parasphingopyxis</taxon>
    </lineage>
</organism>
<evidence type="ECO:0000256" key="9">
    <source>
        <dbReference type="ARBA" id="ARBA00023157"/>
    </source>
</evidence>
<evidence type="ECO:0000259" key="14">
    <source>
        <dbReference type="PROSITE" id="PS51007"/>
    </source>
</evidence>
<feature type="active site" description="Proton acceptor" evidence="10">
    <location>
        <position position="330"/>
    </location>
</feature>
<feature type="binding site" evidence="11">
    <location>
        <position position="186"/>
    </location>
    <ligand>
        <name>pyrroloquinoline quinone</name>
        <dbReference type="ChEBI" id="CHEBI:58442"/>
    </ligand>
</feature>
<keyword evidence="7" id="KW-0560">Oxidoreductase</keyword>
<dbReference type="NCBIfam" id="TIGR03075">
    <property type="entry name" value="PQQ_enz_alc_DH"/>
    <property type="match status" value="1"/>
</dbReference>
<evidence type="ECO:0000256" key="2">
    <source>
        <dbReference type="ARBA" id="ARBA00022617"/>
    </source>
</evidence>
<comment type="cofactor">
    <cofactor evidence="11">
        <name>pyrroloquinoline quinone</name>
        <dbReference type="ChEBI" id="CHEBI:58442"/>
    </cofactor>
    <text evidence="11">Binds 1 PQQ group per subunit.</text>
</comment>
<dbReference type="PROSITE" id="PS51007">
    <property type="entry name" value="CYTC"/>
    <property type="match status" value="1"/>
</dbReference>
<evidence type="ECO:0000313" key="15">
    <source>
        <dbReference type="EMBL" id="RED16115.1"/>
    </source>
</evidence>
<dbReference type="GO" id="GO:0005509">
    <property type="term" value="F:calcium ion binding"/>
    <property type="evidence" value="ECO:0007669"/>
    <property type="project" value="InterPro"/>
</dbReference>
<evidence type="ECO:0000256" key="12">
    <source>
        <dbReference type="PIRSR" id="PIRSR617512-3"/>
    </source>
</evidence>
<comment type="cofactor">
    <cofactor evidence="12">
        <name>Ca(2+)</name>
        <dbReference type="ChEBI" id="CHEBI:29108"/>
    </cofactor>
    <text evidence="12">Binds 1 Ca(2+) ion per subunit.</text>
</comment>
<feature type="binding site" description="axial binding residue" evidence="12">
    <location>
        <position position="683"/>
    </location>
    <ligand>
        <name>heme c</name>
        <dbReference type="ChEBI" id="CHEBI:61717"/>
    </ligand>
    <ligandPart>
        <name>Fe</name>
        <dbReference type="ChEBI" id="CHEBI:18248"/>
    </ligandPart>
</feature>
<comment type="cofactor">
    <cofactor evidence="11">
        <name>heme c</name>
        <dbReference type="ChEBI" id="CHEBI:61717"/>
    </cofactor>
    <text evidence="11">Binds 1 heme c group per subunit.</text>
</comment>
<evidence type="ECO:0000256" key="4">
    <source>
        <dbReference type="ARBA" id="ARBA00022729"/>
    </source>
</evidence>
<feature type="binding site" evidence="11">
    <location>
        <position position="142"/>
    </location>
    <ligand>
        <name>pyrroloquinoline quinone</name>
        <dbReference type="ChEBI" id="CHEBI:58442"/>
    </ligand>
</feature>
<dbReference type="SUPFAM" id="SSF50998">
    <property type="entry name" value="Quinoprotein alcohol dehydrogenase-like"/>
    <property type="match status" value="1"/>
</dbReference>
<feature type="binding site" description="covalent" evidence="11">
    <location>
        <position position="643"/>
    </location>
    <ligand>
        <name>heme c</name>
        <dbReference type="ChEBI" id="CHEBI:61717"/>
    </ligand>
</feature>
<dbReference type="AlphaFoldDB" id="A0A3D9FE51"/>
<evidence type="ECO:0000256" key="7">
    <source>
        <dbReference type="ARBA" id="ARBA00023002"/>
    </source>
</evidence>
<dbReference type="InterPro" id="IPR036909">
    <property type="entry name" value="Cyt_c-like_dom_sf"/>
</dbReference>
<gene>
    <name evidence="15" type="ORF">DFR46_1129</name>
</gene>
<keyword evidence="5 12" id="KW-0106">Calcium</keyword>
<dbReference type="Proteomes" id="UP000256310">
    <property type="component" value="Unassembled WGS sequence"/>
</dbReference>
<dbReference type="EMBL" id="QRDP01000004">
    <property type="protein sequence ID" value="RED16115.1"/>
    <property type="molecule type" value="Genomic_DNA"/>
</dbReference>
<evidence type="ECO:0000256" key="1">
    <source>
        <dbReference type="ARBA" id="ARBA00008156"/>
    </source>
</evidence>
<feature type="binding site" evidence="11">
    <location>
        <position position="357"/>
    </location>
    <ligand>
        <name>pyrroloquinoline quinone</name>
        <dbReference type="ChEBI" id="CHEBI:58442"/>
    </ligand>
</feature>
<dbReference type="PROSITE" id="PS51257">
    <property type="entry name" value="PROKAR_LIPOPROTEIN"/>
    <property type="match status" value="1"/>
</dbReference>
<dbReference type="GO" id="GO:0016020">
    <property type="term" value="C:membrane"/>
    <property type="evidence" value="ECO:0007669"/>
    <property type="project" value="InterPro"/>
</dbReference>
<sequence>MRFWFGLALALGLAACSSGGEDGSGISTEQGTAKVDGDFLATGGDGSDWAAASYSYDEQRFSPLDQITAENVGNLGIAWSAELPDARAQEATPIVVDGVMYLTGPWSKVFAFDASNGEPLWTFDPEVPRSVLQNTCCDAVNRGVAVWRGKLYLGTLDGRLIAIDARTGAQLWSEQTTDPDLPYSITGVPRVVNNRVIIGNGGAEFGVRGYVSAYDANTGALDWRFYTVPNPDGEPDNAASDEVLQTASRTWSEGGQWRESGGGGTVWDSIVYDHELNQLYIGVGNGSPWNHGVRSDGQGDNLFLSSVVALNPDTGEYLWHFQETPGESWDYTATQSIILAELEIDGQPRKVIMHAPKNGFFFVIDRETGSLISADAFVEGVNWATGYDLQTGRPIENEAARFYRTGEMFIANPGPIGAHNWQPMAFSPLTGLAYIPANIVPSAYMPPTTDEHSQLNPIGFNTGLNFEDGALPRDRATLRAVISTVRGGLVAWDPVAQEARWTVDYDTPWNGGILTTAGNLVFQGTATGQFKAYAADTGEELWSMDVQSGVLAGASTFLIDGVQHIAFTTGRGGAFQITAGAADITAGEVPNVPRLIVLRLDGTGVLPDAPDTEQIPLDPPASTGTEAEIARGQQLYYRNCMVCHGEGAVGGGINPDLRFSGYLTVDTGWRDVVIGGDLADNGMPSFSSVLSPELAEMIRLYVIDKANGDLEEMQARREEEGTTDDQS</sequence>
<dbReference type="InterPro" id="IPR009056">
    <property type="entry name" value="Cyt_c-like_dom"/>
</dbReference>
<evidence type="ECO:0000256" key="11">
    <source>
        <dbReference type="PIRSR" id="PIRSR617512-2"/>
    </source>
</evidence>
<protein>
    <submittedName>
        <fullName evidence="15">Quinohemoprotein ethanol dehydrogenase</fullName>
    </submittedName>
</protein>
<dbReference type="Pfam" id="PF01011">
    <property type="entry name" value="PQQ"/>
    <property type="match status" value="2"/>
</dbReference>
<dbReference type="Pfam" id="PF13442">
    <property type="entry name" value="Cytochrome_CBB3"/>
    <property type="match status" value="1"/>
</dbReference>
<feature type="binding site" evidence="12">
    <location>
        <position position="285"/>
    </location>
    <ligand>
        <name>Ca(2+)</name>
        <dbReference type="ChEBI" id="CHEBI:29108"/>
    </ligand>
</feature>
<reference evidence="15 16" key="1">
    <citation type="submission" date="2018-07" db="EMBL/GenBank/DDBJ databases">
        <title>Genomic Encyclopedia of Type Strains, Phase IV (KMG-IV): sequencing the most valuable type-strain genomes for metagenomic binning, comparative biology and taxonomic classification.</title>
        <authorList>
            <person name="Goeker M."/>
        </authorList>
    </citation>
    <scope>NUCLEOTIDE SEQUENCE [LARGE SCALE GENOMIC DNA]</scope>
    <source>
        <strain evidence="15 16">DSM 26725</strain>
    </source>
</reference>
<keyword evidence="9 13" id="KW-1015">Disulfide bond</keyword>
<dbReference type="PANTHER" id="PTHR32303">
    <property type="entry name" value="QUINOPROTEIN ALCOHOL DEHYDROGENASE (CYTOCHROME C)"/>
    <property type="match status" value="1"/>
</dbReference>
<dbReference type="GO" id="GO:0020037">
    <property type="term" value="F:heme binding"/>
    <property type="evidence" value="ECO:0007669"/>
    <property type="project" value="InterPro"/>
</dbReference>
<evidence type="ECO:0000256" key="6">
    <source>
        <dbReference type="ARBA" id="ARBA00022891"/>
    </source>
</evidence>
<feature type="domain" description="Cytochrome c" evidence="14">
    <location>
        <begin position="627"/>
        <end position="706"/>
    </location>
</feature>
<keyword evidence="2 11" id="KW-0349">Heme</keyword>
<dbReference type="GO" id="GO:0009055">
    <property type="term" value="F:electron transfer activity"/>
    <property type="evidence" value="ECO:0007669"/>
    <property type="project" value="InterPro"/>
</dbReference>
<feature type="binding site" evidence="11">
    <location>
        <begin position="202"/>
        <end position="203"/>
    </location>
    <ligand>
        <name>pyrroloquinoline quinone</name>
        <dbReference type="ChEBI" id="CHEBI:58442"/>
    </ligand>
</feature>
<comment type="similarity">
    <text evidence="1">Belongs to the bacterial PQQ dehydrogenase family.</text>
</comment>
<dbReference type="Gene3D" id="2.140.10.10">
    <property type="entry name" value="Quinoprotein alcohol dehydrogenase-like superfamily"/>
    <property type="match status" value="1"/>
</dbReference>
<feature type="binding site" description="axial binding residue" evidence="12">
    <location>
        <position position="644"/>
    </location>
    <ligand>
        <name>heme c</name>
        <dbReference type="ChEBI" id="CHEBI:61717"/>
    </ligand>
    <ligandPart>
        <name>Fe</name>
        <dbReference type="ChEBI" id="CHEBI:18248"/>
    </ligandPart>
</feature>
<dbReference type="InterPro" id="IPR018391">
    <property type="entry name" value="PQQ_b-propeller_rpt"/>
</dbReference>
<keyword evidence="3 12" id="KW-0479">Metal-binding</keyword>
<dbReference type="Gene3D" id="1.10.760.10">
    <property type="entry name" value="Cytochrome c-like domain"/>
    <property type="match status" value="1"/>
</dbReference>
<dbReference type="InterPro" id="IPR002372">
    <property type="entry name" value="PQQ_rpt_dom"/>
</dbReference>
<evidence type="ECO:0000256" key="5">
    <source>
        <dbReference type="ARBA" id="ARBA00022837"/>
    </source>
</evidence>
<dbReference type="RefSeq" id="WP_116235558.1">
    <property type="nucleotide sequence ID" value="NZ_QRDP01000004.1"/>
</dbReference>
<dbReference type="SMART" id="SM00564">
    <property type="entry name" value="PQQ"/>
    <property type="match status" value="5"/>
</dbReference>
<keyword evidence="16" id="KW-1185">Reference proteome</keyword>
<evidence type="ECO:0000313" key="16">
    <source>
        <dbReference type="Proteomes" id="UP000256310"/>
    </source>
</evidence>
<dbReference type="GO" id="GO:0016614">
    <property type="term" value="F:oxidoreductase activity, acting on CH-OH group of donors"/>
    <property type="evidence" value="ECO:0007669"/>
    <property type="project" value="InterPro"/>
</dbReference>
<proteinExistence type="inferred from homology"/>
<comment type="caution">
    <text evidence="15">The sequence shown here is derived from an EMBL/GenBank/DDBJ whole genome shotgun (WGS) entry which is preliminary data.</text>
</comment>
<evidence type="ECO:0000256" key="13">
    <source>
        <dbReference type="PIRSR" id="PIRSR617512-4"/>
    </source>
</evidence>
<feature type="disulfide bond" evidence="13">
    <location>
        <begin position="136"/>
        <end position="137"/>
    </location>
</feature>
<feature type="binding site" description="covalent" evidence="11">
    <location>
        <position position="640"/>
    </location>
    <ligand>
        <name>heme c</name>
        <dbReference type="ChEBI" id="CHEBI:61717"/>
    </ligand>
</feature>
<evidence type="ECO:0000256" key="10">
    <source>
        <dbReference type="PIRSR" id="PIRSR617512-1"/>
    </source>
</evidence>
<dbReference type="OrthoDB" id="9794322at2"/>
<dbReference type="InterPro" id="IPR011047">
    <property type="entry name" value="Quinoprotein_ADH-like_sf"/>
</dbReference>
<feature type="binding site" evidence="11">
    <location>
        <position position="90"/>
    </location>
    <ligand>
        <name>pyrroloquinoline quinone</name>
        <dbReference type="ChEBI" id="CHEBI:58442"/>
    </ligand>
</feature>
<dbReference type="InterPro" id="IPR017512">
    <property type="entry name" value="PQQ_MeOH/EtOH_DH"/>
</dbReference>
<keyword evidence="6 11" id="KW-0634">PQQ</keyword>
<feature type="binding site" evidence="12">
    <location>
        <position position="330"/>
    </location>
    <ligand>
        <name>Ca(2+)</name>
        <dbReference type="ChEBI" id="CHEBI:29108"/>
    </ligand>
</feature>
<dbReference type="SUPFAM" id="SSF46626">
    <property type="entry name" value="Cytochrome c"/>
    <property type="match status" value="1"/>
</dbReference>